<reference evidence="10" key="1">
    <citation type="submission" date="2023-07" db="EMBL/GenBank/DDBJ databases">
        <title>Genome sequencing of Purple Non-Sulfur Bacteria from various extreme environments.</title>
        <authorList>
            <person name="Mayer M."/>
        </authorList>
    </citation>
    <scope>NUCLEOTIDE SEQUENCE [LARGE SCALE GENOMIC DNA]</scope>
    <source>
        <strain evidence="10">DSM 17935</strain>
    </source>
</reference>
<keyword evidence="4" id="KW-0201">Cytochrome c-type biogenesis</keyword>
<organism evidence="9 10">
    <name type="scientific">Rhodobium gokarnense</name>
    <dbReference type="NCBI Taxonomy" id="364296"/>
    <lineage>
        <taxon>Bacteria</taxon>
        <taxon>Pseudomonadati</taxon>
        <taxon>Pseudomonadota</taxon>
        <taxon>Alphaproteobacteria</taxon>
        <taxon>Hyphomicrobiales</taxon>
        <taxon>Rhodobiaceae</taxon>
        <taxon>Rhodobium</taxon>
    </lineage>
</organism>
<evidence type="ECO:0000256" key="2">
    <source>
        <dbReference type="ARBA" id="ARBA00022448"/>
    </source>
</evidence>
<comment type="caution">
    <text evidence="9">The sequence shown here is derived from an EMBL/GenBank/DDBJ whole genome shotgun (WGS) entry which is preliminary data.</text>
</comment>
<keyword evidence="3" id="KW-0547">Nucleotide-binding</keyword>
<evidence type="ECO:0000256" key="4">
    <source>
        <dbReference type="ARBA" id="ARBA00022748"/>
    </source>
</evidence>
<dbReference type="PROSITE" id="PS50893">
    <property type="entry name" value="ABC_TRANSPORTER_2"/>
    <property type="match status" value="1"/>
</dbReference>
<keyword evidence="6" id="KW-1278">Translocase</keyword>
<protein>
    <submittedName>
        <fullName evidence="9">Heme exporter protein A</fullName>
    </submittedName>
</protein>
<evidence type="ECO:0000313" key="10">
    <source>
        <dbReference type="Proteomes" id="UP001209755"/>
    </source>
</evidence>
<evidence type="ECO:0000256" key="5">
    <source>
        <dbReference type="ARBA" id="ARBA00022840"/>
    </source>
</evidence>
<gene>
    <name evidence="9" type="ORF">M2319_001078</name>
</gene>
<dbReference type="PANTHER" id="PTHR43499:SF1">
    <property type="entry name" value="ABC TRANSPORTER I FAMILY MEMBER 1"/>
    <property type="match status" value="1"/>
</dbReference>
<evidence type="ECO:0000313" key="9">
    <source>
        <dbReference type="EMBL" id="MCW2306756.1"/>
    </source>
</evidence>
<dbReference type="InterPro" id="IPR003439">
    <property type="entry name" value="ABC_transporter-like_ATP-bd"/>
</dbReference>
<proteinExistence type="inferred from homology"/>
<evidence type="ECO:0000256" key="3">
    <source>
        <dbReference type="ARBA" id="ARBA00022741"/>
    </source>
</evidence>
<name>A0ABT3H8N9_9HYPH</name>
<dbReference type="NCBIfam" id="TIGR01189">
    <property type="entry name" value="ccmA"/>
    <property type="match status" value="1"/>
</dbReference>
<keyword evidence="10" id="KW-1185">Reference proteome</keyword>
<evidence type="ECO:0000256" key="6">
    <source>
        <dbReference type="ARBA" id="ARBA00022967"/>
    </source>
</evidence>
<comment type="similarity">
    <text evidence="1">Belongs to the ABC transporter superfamily.</text>
</comment>
<accession>A0ABT3H8N9</accession>
<evidence type="ECO:0000259" key="8">
    <source>
        <dbReference type="PROSITE" id="PS50893"/>
    </source>
</evidence>
<dbReference type="InterPro" id="IPR005895">
    <property type="entry name" value="ABC_transptr_haem_export_CcmA"/>
</dbReference>
<dbReference type="PANTHER" id="PTHR43499">
    <property type="entry name" value="ABC TRANSPORTER I FAMILY MEMBER 1"/>
    <property type="match status" value="1"/>
</dbReference>
<evidence type="ECO:0000256" key="1">
    <source>
        <dbReference type="ARBA" id="ARBA00005417"/>
    </source>
</evidence>
<dbReference type="SUPFAM" id="SSF52540">
    <property type="entry name" value="P-loop containing nucleoside triphosphate hydrolases"/>
    <property type="match status" value="1"/>
</dbReference>
<keyword evidence="5" id="KW-0067">ATP-binding</keyword>
<dbReference type="PROSITE" id="PS00211">
    <property type="entry name" value="ABC_TRANSPORTER_1"/>
    <property type="match status" value="1"/>
</dbReference>
<evidence type="ECO:0000256" key="7">
    <source>
        <dbReference type="ARBA" id="ARBA00023136"/>
    </source>
</evidence>
<sequence length="206" mass="21677">MGDLAIEGRGLVCDRGGRRVFAGVDFDVAAGEALVVTGPNGAGKSSLLRTIAGLIELAGGTLELTGGDPELSLGAHCHYFGHENALKTQLTVRENLEFWHRYYGDCGVSVLEALDRVGIGHLDHLPAAVLSAGQRRRLALARLVVSHRPVWLLDEPTAALDVASEARLGELMAAHLLADGLIIAVTHGALPLAETKSLKLGEARVA</sequence>
<dbReference type="RefSeq" id="WP_264600427.1">
    <property type="nucleotide sequence ID" value="NZ_JAOQNS010000003.1"/>
</dbReference>
<keyword evidence="7" id="KW-0472">Membrane</keyword>
<dbReference type="Pfam" id="PF00005">
    <property type="entry name" value="ABC_tran"/>
    <property type="match status" value="1"/>
</dbReference>
<feature type="domain" description="ABC transporter" evidence="8">
    <location>
        <begin position="6"/>
        <end position="206"/>
    </location>
</feature>
<dbReference type="EMBL" id="JAOQNS010000003">
    <property type="protein sequence ID" value="MCW2306756.1"/>
    <property type="molecule type" value="Genomic_DNA"/>
</dbReference>
<dbReference type="InterPro" id="IPR017871">
    <property type="entry name" value="ABC_transporter-like_CS"/>
</dbReference>
<dbReference type="InterPro" id="IPR003593">
    <property type="entry name" value="AAA+_ATPase"/>
</dbReference>
<dbReference type="SMART" id="SM00382">
    <property type="entry name" value="AAA"/>
    <property type="match status" value="1"/>
</dbReference>
<keyword evidence="2" id="KW-0813">Transport</keyword>
<dbReference type="InterPro" id="IPR027417">
    <property type="entry name" value="P-loop_NTPase"/>
</dbReference>
<dbReference type="Gene3D" id="3.40.50.300">
    <property type="entry name" value="P-loop containing nucleotide triphosphate hydrolases"/>
    <property type="match status" value="1"/>
</dbReference>
<dbReference type="Proteomes" id="UP001209755">
    <property type="component" value="Unassembled WGS sequence"/>
</dbReference>